<keyword evidence="3" id="KW-1185">Reference proteome</keyword>
<proteinExistence type="predicted"/>
<keyword evidence="1" id="KW-0812">Transmembrane</keyword>
<feature type="transmembrane region" description="Helical" evidence="1">
    <location>
        <begin position="12"/>
        <end position="31"/>
    </location>
</feature>
<keyword evidence="1" id="KW-0472">Membrane</keyword>
<organism evidence="2 3">
    <name type="scientific">Halomonas stenophila</name>
    <dbReference type="NCBI Taxonomy" id="795312"/>
    <lineage>
        <taxon>Bacteria</taxon>
        <taxon>Pseudomonadati</taxon>
        <taxon>Pseudomonadota</taxon>
        <taxon>Gammaproteobacteria</taxon>
        <taxon>Oceanospirillales</taxon>
        <taxon>Halomonadaceae</taxon>
        <taxon>Halomonas</taxon>
    </lineage>
</organism>
<protein>
    <submittedName>
        <fullName evidence="2">Uncharacterized protein</fullName>
    </submittedName>
</protein>
<dbReference type="EMBL" id="JACHXR010000017">
    <property type="protein sequence ID" value="MBB3232903.1"/>
    <property type="molecule type" value="Genomic_DNA"/>
</dbReference>
<evidence type="ECO:0000256" key="1">
    <source>
        <dbReference type="SAM" id="Phobius"/>
    </source>
</evidence>
<accession>A0A7W5HMR0</accession>
<sequence length="147" mass="16197">MFQSLTWERRHPYIMGVLAFAGAYGLAYYGVSLPKETSFFSAVITLGGIFSAFSVTIKSLILSNQEKIQSLKETGYHDDFMRYLAIAIDGSLFLCLAGLLGFFKPLASTMIFTPLVIGLLVFSLLAIRRVTMASSAVLKQPKRKRAG</sequence>
<dbReference type="RefSeq" id="WP_183385326.1">
    <property type="nucleotide sequence ID" value="NZ_JACHXR010000017.1"/>
</dbReference>
<feature type="transmembrane region" description="Helical" evidence="1">
    <location>
        <begin position="83"/>
        <end position="103"/>
    </location>
</feature>
<gene>
    <name evidence="2" type="ORF">FHR97_003781</name>
</gene>
<name>A0A7W5HMR0_9GAMM</name>
<evidence type="ECO:0000313" key="3">
    <source>
        <dbReference type="Proteomes" id="UP000518892"/>
    </source>
</evidence>
<feature type="transmembrane region" description="Helical" evidence="1">
    <location>
        <begin position="37"/>
        <end position="62"/>
    </location>
</feature>
<dbReference type="AlphaFoldDB" id="A0A7W5HMR0"/>
<feature type="transmembrane region" description="Helical" evidence="1">
    <location>
        <begin position="109"/>
        <end position="127"/>
    </location>
</feature>
<reference evidence="2 3" key="1">
    <citation type="submission" date="2020-08" db="EMBL/GenBank/DDBJ databases">
        <title>Genomic Encyclopedia of Type Strains, Phase III (KMG-III): the genomes of soil and plant-associated and newly described type strains.</title>
        <authorList>
            <person name="Whitman W."/>
        </authorList>
    </citation>
    <scope>NUCLEOTIDE SEQUENCE [LARGE SCALE GENOMIC DNA]</scope>
    <source>
        <strain evidence="2 3">CECT 7744</strain>
    </source>
</reference>
<keyword evidence="1" id="KW-1133">Transmembrane helix</keyword>
<comment type="caution">
    <text evidence="2">The sequence shown here is derived from an EMBL/GenBank/DDBJ whole genome shotgun (WGS) entry which is preliminary data.</text>
</comment>
<evidence type="ECO:0000313" key="2">
    <source>
        <dbReference type="EMBL" id="MBB3232903.1"/>
    </source>
</evidence>
<dbReference type="Proteomes" id="UP000518892">
    <property type="component" value="Unassembled WGS sequence"/>
</dbReference>